<name>A0A8X6WV16_9ARAC</name>
<keyword evidence="2" id="KW-1185">Reference proteome</keyword>
<evidence type="ECO:0000313" key="2">
    <source>
        <dbReference type="Proteomes" id="UP000886998"/>
    </source>
</evidence>
<dbReference type="EMBL" id="BMAV01002213">
    <property type="protein sequence ID" value="GFY40949.1"/>
    <property type="molecule type" value="Genomic_DNA"/>
</dbReference>
<accession>A0A8X6WV16</accession>
<dbReference type="Proteomes" id="UP000886998">
    <property type="component" value="Unassembled WGS sequence"/>
</dbReference>
<dbReference type="AlphaFoldDB" id="A0A8X6WV16"/>
<reference evidence="1" key="1">
    <citation type="submission" date="2020-08" db="EMBL/GenBank/DDBJ databases">
        <title>Multicomponent nature underlies the extraordinary mechanical properties of spider dragline silk.</title>
        <authorList>
            <person name="Kono N."/>
            <person name="Nakamura H."/>
            <person name="Mori M."/>
            <person name="Yoshida Y."/>
            <person name="Ohtoshi R."/>
            <person name="Malay A.D."/>
            <person name="Moran D.A.P."/>
            <person name="Tomita M."/>
            <person name="Numata K."/>
            <person name="Arakawa K."/>
        </authorList>
    </citation>
    <scope>NUCLEOTIDE SEQUENCE</scope>
</reference>
<proteinExistence type="predicted"/>
<comment type="caution">
    <text evidence="1">The sequence shown here is derived from an EMBL/GenBank/DDBJ whole genome shotgun (WGS) entry which is preliminary data.</text>
</comment>
<organism evidence="1 2">
    <name type="scientific">Trichonephila inaurata madagascariensis</name>
    <dbReference type="NCBI Taxonomy" id="2747483"/>
    <lineage>
        <taxon>Eukaryota</taxon>
        <taxon>Metazoa</taxon>
        <taxon>Ecdysozoa</taxon>
        <taxon>Arthropoda</taxon>
        <taxon>Chelicerata</taxon>
        <taxon>Arachnida</taxon>
        <taxon>Araneae</taxon>
        <taxon>Araneomorphae</taxon>
        <taxon>Entelegynae</taxon>
        <taxon>Araneoidea</taxon>
        <taxon>Nephilidae</taxon>
        <taxon>Trichonephila</taxon>
        <taxon>Trichonephila inaurata</taxon>
    </lineage>
</organism>
<sequence length="142" mass="16493">MGATTRKRGINFNEDFIGFKDFIWRRKRERSPFSKVDRFLDLVIAVNVTYLTVSSNIKHAIHPPMLNAFSRLFFCKSVRSHVVIRIGNVTEQMTAFDRCVMSVTARNCKVRHQCNESPFRKTGLTKSVVKYFHEFSTIDAVK</sequence>
<gene>
    <name evidence="1" type="ORF">TNIN_365171</name>
</gene>
<evidence type="ECO:0000313" key="1">
    <source>
        <dbReference type="EMBL" id="GFY40949.1"/>
    </source>
</evidence>
<protein>
    <submittedName>
        <fullName evidence="1">Uncharacterized protein</fullName>
    </submittedName>
</protein>